<keyword evidence="1" id="KW-0132">Cell division</keyword>
<accession>A0A2P8I634</accession>
<dbReference type="Pfam" id="PF26298">
    <property type="entry name" value="MurL_epimerase_C"/>
    <property type="match status" value="1"/>
</dbReference>
<dbReference type="EMBL" id="PYAX01000008">
    <property type="protein sequence ID" value="PSL53896.1"/>
    <property type="molecule type" value="Genomic_DNA"/>
</dbReference>
<comment type="caution">
    <text evidence="4">The sequence shown here is derived from an EMBL/GenBank/DDBJ whole genome shotgun (WGS) entry which is preliminary data.</text>
</comment>
<dbReference type="GO" id="GO:0051301">
    <property type="term" value="P:cell division"/>
    <property type="evidence" value="ECO:0007669"/>
    <property type="project" value="UniProtKB-KW"/>
</dbReference>
<dbReference type="InterPro" id="IPR058740">
    <property type="entry name" value="MurL_N"/>
</dbReference>
<keyword evidence="1" id="KW-0573">Peptidoglycan synthesis</keyword>
<keyword evidence="1" id="KW-0133">Cell shape</keyword>
<keyword evidence="1" id="KW-0961">Cell wall biogenesis/degradation</keyword>
<feature type="domain" description="MurL C-terminal" evidence="2">
    <location>
        <begin position="305"/>
        <end position="421"/>
    </location>
</feature>
<dbReference type="GO" id="GO:0071555">
    <property type="term" value="P:cell wall organization"/>
    <property type="evidence" value="ECO:0007669"/>
    <property type="project" value="UniProtKB-KW"/>
</dbReference>
<dbReference type="HAMAP" id="MF_02209">
    <property type="entry name" value="MurL"/>
    <property type="match status" value="1"/>
</dbReference>
<dbReference type="GO" id="GO:0008360">
    <property type="term" value="P:regulation of cell shape"/>
    <property type="evidence" value="ECO:0007669"/>
    <property type="project" value="UniProtKB-KW"/>
</dbReference>
<comment type="pathway">
    <text evidence="1">Cell wall biogenesis; peptidoglycan biosynthesis.</text>
</comment>
<gene>
    <name evidence="1" type="primary">murL</name>
    <name evidence="4" type="ORF">B0I31_108343</name>
</gene>
<comment type="catalytic activity">
    <reaction evidence="1">
        <text>UDP-N-acetyl-alpha-D-muramoyl-L-alanyl-L-glutamate + ATP + H2O = UDP-N-acetyl-alpha-D-muramoyl-L-alanyl-D-glutamate + AMP + diphosphate + H(+)</text>
        <dbReference type="Rhea" id="RHEA:58812"/>
        <dbReference type="ChEBI" id="CHEBI:15377"/>
        <dbReference type="ChEBI" id="CHEBI:15378"/>
        <dbReference type="ChEBI" id="CHEBI:30616"/>
        <dbReference type="ChEBI" id="CHEBI:33019"/>
        <dbReference type="ChEBI" id="CHEBI:83900"/>
        <dbReference type="ChEBI" id="CHEBI:142725"/>
        <dbReference type="ChEBI" id="CHEBI:456215"/>
        <dbReference type="EC" id="5.1.1.23"/>
    </reaction>
</comment>
<protein>
    <recommendedName>
        <fullName evidence="1">UDP-N-acetyl-alpha-D-muramoyl-L-alanyl-L-glutamate epimerase</fullName>
        <ecNumber evidence="1">5.1.1.23</ecNumber>
    </recommendedName>
    <alternativeName>
        <fullName evidence="1">UDP-MurNAc-L-Ala-L-Glu epimerase</fullName>
    </alternativeName>
</protein>
<dbReference type="Pfam" id="PF26299">
    <property type="entry name" value="MurL_N"/>
    <property type="match status" value="1"/>
</dbReference>
<reference evidence="4 5" key="1">
    <citation type="submission" date="2018-03" db="EMBL/GenBank/DDBJ databases">
        <title>Genomic Encyclopedia of Type Strains, Phase III (KMG-III): the genomes of soil and plant-associated and newly described type strains.</title>
        <authorList>
            <person name="Whitman W."/>
        </authorList>
    </citation>
    <scope>NUCLEOTIDE SEQUENCE [LARGE SCALE GENOMIC DNA]</scope>
    <source>
        <strain evidence="4 5">CGMCC 4.7097</strain>
    </source>
</reference>
<dbReference type="GO" id="GO:0009252">
    <property type="term" value="P:peptidoglycan biosynthetic process"/>
    <property type="evidence" value="ECO:0007669"/>
    <property type="project" value="UniProtKB-UniRule"/>
</dbReference>
<dbReference type="UniPathway" id="UPA00219"/>
<dbReference type="InterPro" id="IPR058741">
    <property type="entry name" value="MurL_C"/>
</dbReference>
<evidence type="ECO:0000259" key="3">
    <source>
        <dbReference type="Pfam" id="PF26299"/>
    </source>
</evidence>
<evidence type="ECO:0000259" key="2">
    <source>
        <dbReference type="Pfam" id="PF26298"/>
    </source>
</evidence>
<dbReference type="GO" id="GO:0016855">
    <property type="term" value="F:racemase and epimerase activity, acting on amino acids and derivatives"/>
    <property type="evidence" value="ECO:0007669"/>
    <property type="project" value="UniProtKB-UniRule"/>
</dbReference>
<dbReference type="InterPro" id="IPR043689">
    <property type="entry name" value="MurL"/>
</dbReference>
<evidence type="ECO:0000313" key="4">
    <source>
        <dbReference type="EMBL" id="PSL53896.1"/>
    </source>
</evidence>
<feature type="domain" description="MurL N-terminal" evidence="3">
    <location>
        <begin position="5"/>
        <end position="283"/>
    </location>
</feature>
<comment type="similarity">
    <text evidence="1">Belongs to the MurL family.</text>
</comment>
<proteinExistence type="inferred from homology"/>
<evidence type="ECO:0000313" key="5">
    <source>
        <dbReference type="Proteomes" id="UP000241118"/>
    </source>
</evidence>
<dbReference type="RefSeq" id="WP_106617855.1">
    <property type="nucleotide sequence ID" value="NZ_PYAX01000008.1"/>
</dbReference>
<organism evidence="4 5">
    <name type="scientific">Saccharothrix carnea</name>
    <dbReference type="NCBI Taxonomy" id="1280637"/>
    <lineage>
        <taxon>Bacteria</taxon>
        <taxon>Bacillati</taxon>
        <taxon>Actinomycetota</taxon>
        <taxon>Actinomycetes</taxon>
        <taxon>Pseudonocardiales</taxon>
        <taxon>Pseudonocardiaceae</taxon>
        <taxon>Saccharothrix</taxon>
    </lineage>
</organism>
<keyword evidence="1" id="KW-0413">Isomerase</keyword>
<dbReference type="OrthoDB" id="9768152at2"/>
<name>A0A2P8I634_SACCR</name>
<keyword evidence="5" id="KW-1185">Reference proteome</keyword>
<dbReference type="Proteomes" id="UP000241118">
    <property type="component" value="Unassembled WGS sequence"/>
</dbReference>
<keyword evidence="1" id="KW-0131">Cell cycle</keyword>
<dbReference type="AlphaFoldDB" id="A0A2P8I634"/>
<dbReference type="EC" id="5.1.1.23" evidence="1"/>
<dbReference type="GO" id="GO:0005737">
    <property type="term" value="C:cytoplasm"/>
    <property type="evidence" value="ECO:0007669"/>
    <property type="project" value="UniProtKB-UniRule"/>
</dbReference>
<evidence type="ECO:0000256" key="1">
    <source>
        <dbReference type="HAMAP-Rule" id="MF_02209"/>
    </source>
</evidence>
<comment type="function">
    <text evidence="1">Cell wall formation. Catalyzes epimerization of the terminal L-glutamate in UDP-N-acetyl-alpha-D-muramoyl-L-alanyl-L-glutamate.</text>
</comment>
<sequence length="447" mass="48957">MTNTFRPSSYTTFEYVSYSVSSDGTIFTGHYQLSGREPSVSFQEIIELPPSDRAVDTTALHRLLFLACGLSYYKAAAPPVIRVDTGLTEAERRFLTELIRHGLGEFAYRNQLPGALRPTIEAEDIVLATADSDWDLSRPPLVPVGGGKDSVVSLESLKAAGHVPVAFSVNQFDPIDACVRVSGLSQVRATRKVDRTLIELNKAGAYNGHVPVTAINSLVALISADRLGLGAVVMSNEGSADYGNLRWEDIEVNHQWSKSMEFELLLRGTLSAAGLAEDRYFSLLRPLSEISIAKRFAGLPQYFPVFTSCNRLFALDPDARRKSWCGTCPKCQFVFLILAPFIPADVLKSIFGSNLLDNLENLPAYEEILGLKGHKPFECVGDYDEAGAAFRIAAEQADWRETVIVKGLLDEVRTTPSAHEAEVSRLMGVSRVHAIPALFQEALDAIG</sequence>